<protein>
    <submittedName>
        <fullName evidence="1">Uncharacterized protein</fullName>
    </submittedName>
</protein>
<dbReference type="AlphaFoldDB" id="A0A3M2LC06"/>
<keyword evidence="2" id="KW-1185">Reference proteome</keyword>
<dbReference type="EMBL" id="RFFH01000001">
    <property type="protein sequence ID" value="RMI35041.1"/>
    <property type="molecule type" value="Genomic_DNA"/>
</dbReference>
<name>A0A3M2LC06_9NOCA</name>
<accession>A0A3M2LC06</accession>
<evidence type="ECO:0000313" key="2">
    <source>
        <dbReference type="Proteomes" id="UP000279275"/>
    </source>
</evidence>
<sequence>MHGVEPVLTVQHSEVTAVGKCAAVDMPERPPGHNLVLGTAMRVLAAQHMQVALERVADEGTRLFLRNSRFAGSTAGAEFDGSSGRVVAHVEPGDHAHYLVDLVDGRSTLKGARPRGTE</sequence>
<organism evidence="1 2">
    <name type="scientific">Nocardia stercoris</name>
    <dbReference type="NCBI Taxonomy" id="2483361"/>
    <lineage>
        <taxon>Bacteria</taxon>
        <taxon>Bacillati</taxon>
        <taxon>Actinomycetota</taxon>
        <taxon>Actinomycetes</taxon>
        <taxon>Mycobacteriales</taxon>
        <taxon>Nocardiaceae</taxon>
        <taxon>Nocardia</taxon>
    </lineage>
</organism>
<dbReference type="Proteomes" id="UP000279275">
    <property type="component" value="Unassembled WGS sequence"/>
</dbReference>
<comment type="caution">
    <text evidence="1">The sequence shown here is derived from an EMBL/GenBank/DDBJ whole genome shotgun (WGS) entry which is preliminary data.</text>
</comment>
<proteinExistence type="predicted"/>
<gene>
    <name evidence="1" type="ORF">EBN03_01525</name>
</gene>
<evidence type="ECO:0000313" key="1">
    <source>
        <dbReference type="EMBL" id="RMI35041.1"/>
    </source>
</evidence>
<reference evidence="1 2" key="1">
    <citation type="submission" date="2018-10" db="EMBL/GenBank/DDBJ databases">
        <title>Isolation from cow dung.</title>
        <authorList>
            <person name="Ling L."/>
        </authorList>
    </citation>
    <scope>NUCLEOTIDE SEQUENCE [LARGE SCALE GENOMIC DNA]</scope>
    <source>
        <strain evidence="1 2">NEAU-LL90</strain>
    </source>
</reference>